<keyword evidence="4" id="KW-1185">Reference proteome</keyword>
<dbReference type="Gene3D" id="3.80.10.10">
    <property type="entry name" value="Ribonuclease Inhibitor"/>
    <property type="match status" value="1"/>
</dbReference>
<gene>
    <name evidence="3" type="ORF">NJT12_10395</name>
</gene>
<dbReference type="PANTHER" id="PTHR47566">
    <property type="match status" value="1"/>
</dbReference>
<keyword evidence="1" id="KW-0433">Leucine-rich repeat</keyword>
<dbReference type="InterPro" id="IPR013784">
    <property type="entry name" value="Carb-bd-like_fold"/>
</dbReference>
<dbReference type="PROSITE" id="PS51257">
    <property type="entry name" value="PROKAR_LIPOPROTEIN"/>
    <property type="match status" value="1"/>
</dbReference>
<dbReference type="SUPFAM" id="SSF49452">
    <property type="entry name" value="Starch-binding domain-like"/>
    <property type="match status" value="1"/>
</dbReference>
<accession>A0ABT4WBV2</accession>
<dbReference type="PANTHER" id="PTHR47566:SF1">
    <property type="entry name" value="PROTEIN NUD1"/>
    <property type="match status" value="1"/>
</dbReference>
<organism evidence="3 4">
    <name type="scientific">Flavobacterium azizsancarii</name>
    <dbReference type="NCBI Taxonomy" id="2961580"/>
    <lineage>
        <taxon>Bacteria</taxon>
        <taxon>Pseudomonadati</taxon>
        <taxon>Bacteroidota</taxon>
        <taxon>Flavobacteriia</taxon>
        <taxon>Flavobacteriales</taxon>
        <taxon>Flavobacteriaceae</taxon>
        <taxon>Flavobacterium</taxon>
    </lineage>
</organism>
<dbReference type="EMBL" id="JAMZNK010000013">
    <property type="protein sequence ID" value="MDA6070026.1"/>
    <property type="molecule type" value="Genomic_DNA"/>
</dbReference>
<dbReference type="Pfam" id="PF13620">
    <property type="entry name" value="CarboxypepD_reg"/>
    <property type="match status" value="1"/>
</dbReference>
<dbReference type="Proteomes" id="UP001212170">
    <property type="component" value="Unassembled WGS sequence"/>
</dbReference>
<evidence type="ECO:0000313" key="3">
    <source>
        <dbReference type="EMBL" id="MDA6070026.1"/>
    </source>
</evidence>
<evidence type="ECO:0000256" key="2">
    <source>
        <dbReference type="ARBA" id="ARBA00022737"/>
    </source>
</evidence>
<evidence type="ECO:0000256" key="1">
    <source>
        <dbReference type="ARBA" id="ARBA00022614"/>
    </source>
</evidence>
<name>A0ABT4WBV2_9FLAO</name>
<proteinExistence type="predicted"/>
<dbReference type="Gene3D" id="2.60.40.1120">
    <property type="entry name" value="Carboxypeptidase-like, regulatory domain"/>
    <property type="match status" value="1"/>
</dbReference>
<dbReference type="SUPFAM" id="SSF52058">
    <property type="entry name" value="L domain-like"/>
    <property type="match status" value="1"/>
</dbReference>
<reference evidence="3 4" key="1">
    <citation type="journal article" date="2023" name="Chemosphere">
        <title>Whole genome analysis of Flavobacterium aziz-sancarii sp. nov., isolated from Ardley Island (Antarctica), revealed a rich resistome and bioremediation potential.</title>
        <authorList>
            <person name="Otur C."/>
            <person name="Okay S."/>
            <person name="Kurt-Kizildogan A."/>
        </authorList>
    </citation>
    <scope>NUCLEOTIDE SEQUENCE [LARGE SCALE GENOMIC DNA]</scope>
    <source>
        <strain evidence="3 4">AC</strain>
    </source>
</reference>
<keyword evidence="2" id="KW-0677">Repeat</keyword>
<comment type="caution">
    <text evidence="3">The sequence shown here is derived from an EMBL/GenBank/DDBJ whole genome shotgun (WGS) entry which is preliminary data.</text>
</comment>
<protein>
    <submittedName>
        <fullName evidence="3">Carboxypeptidase regulatory-like domain-containing protein</fullName>
    </submittedName>
</protein>
<dbReference type="RefSeq" id="WP_271335838.1">
    <property type="nucleotide sequence ID" value="NZ_JAMZNK010000013.1"/>
</dbReference>
<evidence type="ECO:0000313" key="4">
    <source>
        <dbReference type="Proteomes" id="UP001212170"/>
    </source>
</evidence>
<dbReference type="InterPro" id="IPR052574">
    <property type="entry name" value="CDIRP"/>
</dbReference>
<sequence>MTKHYTIEFFKFEKLSKILFLFLSLFALTTSCNKDDAPDVIKPSPGTVKGNITTVENGDYLVGVTVILKQTGQEDKSATVGADGNFTFSNIPAGTISLVSSFPLYISQTTPAVVLAGQTINVSVIMGGDPSLKTLIPDAKFEEVLIKYGYDVAPVDGSIPTYKISKVKELNINDSGIADLTGIQDFKALESFFYSNLYTTSNIRLTSLDLSKNLALKEINVSYNKITTINISKNTALEILKISDNLIANLDLSNLTALTTLQCSKNPLTTLDLSKNTLLKELSFSGNITTIDLSKNTALLKLFSEGGKLNALDVSKNTALEVLWTENNNLTTLDLSKNAALKNLSCDGNNLTTLDLSANTLLFMITCSGNKITTLNVSKNVSLVTLYCPNNLISGLDLSNNPKLTNFHCPYNKLISLDLSKNPLVAAVEGNYFACNNNLLTILNLKNGNNKKINGINLLDNAPTLKIIVDDVEYSNANWKPNKDTSATYISSL</sequence>
<dbReference type="InterPro" id="IPR032675">
    <property type="entry name" value="LRR_dom_sf"/>
</dbReference>